<keyword evidence="4 8" id="KW-0812">Transmembrane</keyword>
<evidence type="ECO:0000256" key="7">
    <source>
        <dbReference type="ARBA" id="ARBA00023136"/>
    </source>
</evidence>
<evidence type="ECO:0000256" key="1">
    <source>
        <dbReference type="ARBA" id="ARBA00004141"/>
    </source>
</evidence>
<evidence type="ECO:0000256" key="3">
    <source>
        <dbReference type="ARBA" id="ARBA00008691"/>
    </source>
</evidence>
<dbReference type="GO" id="GO:0005911">
    <property type="term" value="C:cell-cell junction"/>
    <property type="evidence" value="ECO:0007669"/>
    <property type="project" value="TreeGrafter"/>
</dbReference>
<evidence type="ECO:0000313" key="10">
    <source>
        <dbReference type="Proteomes" id="UP000694555"/>
    </source>
</evidence>
<feature type="transmembrane region" description="Helical" evidence="8">
    <location>
        <begin position="134"/>
        <end position="155"/>
    </location>
</feature>
<evidence type="ECO:0000313" key="9">
    <source>
        <dbReference type="Ensembl" id="ENSBJAP00000014238.1"/>
    </source>
</evidence>
<sequence length="220" mass="24231">MSNRNSKDKVPSQRLCALSAQRSVGLSQIRSLAVLLILPCCTSSVLLLGSSVLLHQRWCLSALELCALEASCITYNDLHFSALMCATSFLFSLQGWGRAAAATYLVGFVILVICFALAVIAFSIEILRFNFVRGIGGLLFVVAAFQIIGLVIYPVKFTEEIPLMGDNMFSWAYGFGWASTVVVIGCAFFFCCLPNWEDEVLGNIKPTYYYSSPERAPYLN</sequence>
<keyword evidence="10" id="KW-1185">Reference proteome</keyword>
<accession>A0A8C0HM74</accession>
<protein>
    <recommendedName>
        <fullName evidence="11">PERP protein</fullName>
    </recommendedName>
</protein>
<evidence type="ECO:0008006" key="11">
    <source>
        <dbReference type="Google" id="ProtNLM"/>
    </source>
</evidence>
<evidence type="ECO:0000256" key="2">
    <source>
        <dbReference type="ARBA" id="ARBA00004282"/>
    </source>
</evidence>
<reference evidence="9" key="1">
    <citation type="submission" date="2025-08" db="UniProtKB">
        <authorList>
            <consortium name="Ensembl"/>
        </authorList>
    </citation>
    <scope>IDENTIFICATION</scope>
</reference>
<dbReference type="PANTHER" id="PTHR14399:SF4">
    <property type="entry name" value="P53 APOPTOSIS EFFECTOR RELATED TO PMP-22"/>
    <property type="match status" value="1"/>
</dbReference>
<feature type="transmembrane region" description="Helical" evidence="8">
    <location>
        <begin position="32"/>
        <end position="54"/>
    </location>
</feature>
<evidence type="ECO:0000256" key="6">
    <source>
        <dbReference type="ARBA" id="ARBA00022989"/>
    </source>
</evidence>
<comment type="similarity">
    <text evidence="3">Belongs to the TMEM47 family.</text>
</comment>
<dbReference type="Gene3D" id="1.20.140.150">
    <property type="match status" value="1"/>
</dbReference>
<dbReference type="GO" id="GO:0098609">
    <property type="term" value="P:cell-cell adhesion"/>
    <property type="evidence" value="ECO:0007669"/>
    <property type="project" value="TreeGrafter"/>
</dbReference>
<reference evidence="9" key="2">
    <citation type="submission" date="2025-09" db="UniProtKB">
        <authorList>
            <consortium name="Ensembl"/>
        </authorList>
    </citation>
    <scope>IDENTIFICATION</scope>
</reference>
<dbReference type="Proteomes" id="UP000694555">
    <property type="component" value="Unplaced"/>
</dbReference>
<evidence type="ECO:0000256" key="5">
    <source>
        <dbReference type="ARBA" id="ARBA00022949"/>
    </source>
</evidence>
<evidence type="ECO:0000256" key="8">
    <source>
        <dbReference type="SAM" id="Phobius"/>
    </source>
</evidence>
<dbReference type="GO" id="GO:0016020">
    <property type="term" value="C:membrane"/>
    <property type="evidence" value="ECO:0007669"/>
    <property type="project" value="UniProtKB-SubCell"/>
</dbReference>
<organism evidence="9 10">
    <name type="scientific">Buteo japonicus</name>
    <dbReference type="NCBI Taxonomy" id="224669"/>
    <lineage>
        <taxon>Eukaryota</taxon>
        <taxon>Metazoa</taxon>
        <taxon>Chordata</taxon>
        <taxon>Craniata</taxon>
        <taxon>Vertebrata</taxon>
        <taxon>Euteleostomi</taxon>
        <taxon>Archelosauria</taxon>
        <taxon>Archosauria</taxon>
        <taxon>Dinosauria</taxon>
        <taxon>Saurischia</taxon>
        <taxon>Theropoda</taxon>
        <taxon>Coelurosauria</taxon>
        <taxon>Aves</taxon>
        <taxon>Neognathae</taxon>
        <taxon>Neoaves</taxon>
        <taxon>Telluraves</taxon>
        <taxon>Accipitrimorphae</taxon>
        <taxon>Accipitriformes</taxon>
        <taxon>Accipitridae</taxon>
        <taxon>Accipitrinae</taxon>
        <taxon>Buteo</taxon>
    </lineage>
</organism>
<keyword evidence="6 8" id="KW-1133">Transmembrane helix</keyword>
<feature type="transmembrane region" description="Helical" evidence="8">
    <location>
        <begin position="101"/>
        <end position="122"/>
    </location>
</feature>
<evidence type="ECO:0000256" key="4">
    <source>
        <dbReference type="ARBA" id="ARBA00022692"/>
    </source>
</evidence>
<keyword evidence="5" id="KW-0965">Cell junction</keyword>
<dbReference type="Ensembl" id="ENSBJAT00000014625.1">
    <property type="protein sequence ID" value="ENSBJAP00000014238.1"/>
    <property type="gene ID" value="ENSBJAG00000009469.1"/>
</dbReference>
<feature type="transmembrane region" description="Helical" evidence="8">
    <location>
        <begin position="175"/>
        <end position="196"/>
    </location>
</feature>
<name>A0A8C0HM74_9AVES</name>
<dbReference type="InterPro" id="IPR015664">
    <property type="entry name" value="P53_induced"/>
</dbReference>
<dbReference type="PANTHER" id="PTHR14399">
    <property type="entry name" value="P53-INDUCED PROTEIN RELATED"/>
    <property type="match status" value="1"/>
</dbReference>
<dbReference type="AlphaFoldDB" id="A0A8C0HM74"/>
<keyword evidence="7 8" id="KW-0472">Membrane</keyword>
<proteinExistence type="inferred from homology"/>
<comment type="subcellular location">
    <subcellularLocation>
        <location evidence="2">Cell junction</location>
    </subcellularLocation>
    <subcellularLocation>
        <location evidence="1">Membrane</location>
        <topology evidence="1">Multi-pass membrane protein</topology>
    </subcellularLocation>
</comment>